<feature type="non-terminal residue" evidence="1">
    <location>
        <position position="71"/>
    </location>
</feature>
<accession>X0TK33</accession>
<name>X0TK33_9ZZZZ</name>
<protein>
    <submittedName>
        <fullName evidence="1">Uncharacterized protein</fullName>
    </submittedName>
</protein>
<gene>
    <name evidence="1" type="ORF">S01H1_22390</name>
</gene>
<evidence type="ECO:0000313" key="1">
    <source>
        <dbReference type="EMBL" id="GAF88472.1"/>
    </source>
</evidence>
<proteinExistence type="predicted"/>
<reference evidence="1" key="1">
    <citation type="journal article" date="2014" name="Front. Microbiol.">
        <title>High frequency of phylogenetically diverse reductive dehalogenase-homologous genes in deep subseafloor sedimentary metagenomes.</title>
        <authorList>
            <person name="Kawai M."/>
            <person name="Futagami T."/>
            <person name="Toyoda A."/>
            <person name="Takaki Y."/>
            <person name="Nishi S."/>
            <person name="Hori S."/>
            <person name="Arai W."/>
            <person name="Tsubouchi T."/>
            <person name="Morono Y."/>
            <person name="Uchiyama I."/>
            <person name="Ito T."/>
            <person name="Fujiyama A."/>
            <person name="Inagaki F."/>
            <person name="Takami H."/>
        </authorList>
    </citation>
    <scope>NUCLEOTIDE SEQUENCE</scope>
    <source>
        <strain evidence="1">Expedition CK06-06</strain>
    </source>
</reference>
<dbReference type="EMBL" id="BARS01012628">
    <property type="protein sequence ID" value="GAF88472.1"/>
    <property type="molecule type" value="Genomic_DNA"/>
</dbReference>
<organism evidence="1">
    <name type="scientific">marine sediment metagenome</name>
    <dbReference type="NCBI Taxonomy" id="412755"/>
    <lineage>
        <taxon>unclassified sequences</taxon>
        <taxon>metagenomes</taxon>
        <taxon>ecological metagenomes</taxon>
    </lineage>
</organism>
<comment type="caution">
    <text evidence="1">The sequence shown here is derived from an EMBL/GenBank/DDBJ whole genome shotgun (WGS) entry which is preliminary data.</text>
</comment>
<dbReference type="AlphaFoldDB" id="X0TK33"/>
<sequence>MKTCSKCGDTKEYSEFWKDKNRSDGLFPQCKSCVTEYRAKNKHLKSNHNKNYRDNHKDEASKYYAIWYLNN</sequence>